<feature type="transmembrane region" description="Helical" evidence="1">
    <location>
        <begin position="15"/>
        <end position="39"/>
    </location>
</feature>
<accession>A0A109JT23</accession>
<comment type="caution">
    <text evidence="2">The sequence shown here is derived from an EMBL/GenBank/DDBJ whole genome shotgun (WGS) entry which is preliminary data.</text>
</comment>
<dbReference type="EMBL" id="LNCU01000070">
    <property type="protein sequence ID" value="KWV54633.1"/>
    <property type="molecule type" value="Genomic_DNA"/>
</dbReference>
<keyword evidence="1" id="KW-1133">Transmembrane helix</keyword>
<dbReference type="RefSeq" id="WP_066507702.1">
    <property type="nucleotide sequence ID" value="NZ_LNCU01000070.1"/>
</dbReference>
<keyword evidence="3" id="KW-1185">Reference proteome</keyword>
<name>A0A109JT23_9BRAD</name>
<dbReference type="Pfam" id="PF05751">
    <property type="entry name" value="FixH"/>
    <property type="match status" value="1"/>
</dbReference>
<dbReference type="Proteomes" id="UP000057737">
    <property type="component" value="Unassembled WGS sequence"/>
</dbReference>
<dbReference type="OrthoDB" id="1495896at2"/>
<evidence type="ECO:0000256" key="1">
    <source>
        <dbReference type="SAM" id="Phobius"/>
    </source>
</evidence>
<keyword evidence="1" id="KW-0812">Transmembrane</keyword>
<reference evidence="2 3" key="1">
    <citation type="submission" date="2015-11" db="EMBL/GenBank/DDBJ databases">
        <title>Draft Genome Sequence of the Strain BR 10303 (Bradyrhizobium sp.) isolated from nodules of Centrolobium paraense.</title>
        <authorList>
            <person name="Zelli J.E."/>
            <person name="Simoes-Araujo J.L."/>
            <person name="Barauna A.C."/>
            <person name="Silva K."/>
        </authorList>
    </citation>
    <scope>NUCLEOTIDE SEQUENCE [LARGE SCALE GENOMIC DNA]</scope>
    <source>
        <strain evidence="2 3">BR 10303</strain>
    </source>
</reference>
<dbReference type="InterPro" id="IPR018037">
    <property type="entry name" value="FixH_proteobacterial"/>
</dbReference>
<evidence type="ECO:0000313" key="3">
    <source>
        <dbReference type="Proteomes" id="UP000057737"/>
    </source>
</evidence>
<dbReference type="AlphaFoldDB" id="A0A109JT23"/>
<sequence>MAVSTRTARPITGRFVLVTTIAFFAVVIGVNMVMVRFAITTLPGTEVDSAYSASLAYQREIVAARQQNERDWQVQAHIDRRPDGAAAILLEVRDHAGAPLTGMNFLARLERPIDRRADRAIEVSEAGVGSYRGRVDGVAAGQWDLVIEGDADGRRMFLSRNRVLLN</sequence>
<gene>
    <name evidence="2" type="ORF">AS156_06520</name>
</gene>
<evidence type="ECO:0000313" key="2">
    <source>
        <dbReference type="EMBL" id="KWV54633.1"/>
    </source>
</evidence>
<dbReference type="InterPro" id="IPR008620">
    <property type="entry name" value="FixH"/>
</dbReference>
<proteinExistence type="predicted"/>
<protein>
    <submittedName>
        <fullName evidence="2">Nitrogen fixation protein FixH</fullName>
    </submittedName>
</protein>
<dbReference type="PIRSF" id="PIRSF011386">
    <property type="entry name" value="FixH"/>
    <property type="match status" value="1"/>
</dbReference>
<organism evidence="2 3">
    <name type="scientific">Bradyrhizobium macuxiense</name>
    <dbReference type="NCBI Taxonomy" id="1755647"/>
    <lineage>
        <taxon>Bacteria</taxon>
        <taxon>Pseudomonadati</taxon>
        <taxon>Pseudomonadota</taxon>
        <taxon>Alphaproteobacteria</taxon>
        <taxon>Hyphomicrobiales</taxon>
        <taxon>Nitrobacteraceae</taxon>
        <taxon>Bradyrhizobium</taxon>
    </lineage>
</organism>
<keyword evidence="1" id="KW-0472">Membrane</keyword>